<proteinExistence type="predicted"/>
<evidence type="ECO:0000256" key="1">
    <source>
        <dbReference type="SAM" id="Phobius"/>
    </source>
</evidence>
<feature type="transmembrane region" description="Helical" evidence="1">
    <location>
        <begin position="288"/>
        <end position="304"/>
    </location>
</feature>
<dbReference type="RefSeq" id="WP_071071538.1">
    <property type="nucleotide sequence ID" value="NZ_CP017755.1"/>
</dbReference>
<feature type="domain" description="DUF4236" evidence="2">
    <location>
        <begin position="3"/>
        <end position="53"/>
    </location>
</feature>
<feature type="transmembrane region" description="Helical" evidence="1">
    <location>
        <begin position="227"/>
        <end position="246"/>
    </location>
</feature>
<evidence type="ECO:0000259" key="2">
    <source>
        <dbReference type="Pfam" id="PF14020"/>
    </source>
</evidence>
<keyword evidence="4" id="KW-1185">Reference proteome</keyword>
<protein>
    <recommendedName>
        <fullName evidence="2">DUF4236 domain-containing protein</fullName>
    </recommendedName>
</protein>
<keyword evidence="1" id="KW-0472">Membrane</keyword>
<dbReference type="Pfam" id="PF14020">
    <property type="entry name" value="DUF4236"/>
    <property type="match status" value="1"/>
</dbReference>
<accession>A0ABN4TNK9</accession>
<keyword evidence="1" id="KW-0812">Transmembrane</keyword>
<evidence type="ECO:0000313" key="4">
    <source>
        <dbReference type="Proteomes" id="UP000177515"/>
    </source>
</evidence>
<name>A0ABN4TNK9_9BURK</name>
<gene>
    <name evidence="3" type="ORF">BKK80_23715</name>
</gene>
<evidence type="ECO:0000313" key="3">
    <source>
        <dbReference type="EMBL" id="AOZ08893.1"/>
    </source>
</evidence>
<reference evidence="3 4" key="1">
    <citation type="submission" date="2016-10" db="EMBL/GenBank/DDBJ databases">
        <title>Complete genome sequences of three Cupriavidus strains isolated from various Malaysian environments.</title>
        <authorList>
            <person name="Abdullah A.A.-A."/>
            <person name="Shafie N.A.H."/>
            <person name="Lau N.S."/>
        </authorList>
    </citation>
    <scope>NUCLEOTIDE SEQUENCE [LARGE SCALE GENOMIC DNA]</scope>
    <source>
        <strain evidence="3 4">USMAA1020</strain>
    </source>
</reference>
<dbReference type="InterPro" id="IPR025330">
    <property type="entry name" value="DUF4236"/>
</dbReference>
<keyword evidence="1" id="KW-1133">Transmembrane helix</keyword>
<sequence length="568" mass="60966">MGWSFRKRIKVAPGIHINLSKSGVSTSIGGKGFTYNSRGRVTASIPGTGIRYSQSLNSKRASSPVKSVVAGSGRIDPATTERLSKREQATREFVAMVQARTSTALVQYFTSYGVHVEVGDLSEAVTLDEHQPFLETLSQEFEVTTKVIRLAVDIGSISLAEKERAMLAVYEIERKCTEHQGTHGELEAASSSLQRRVQEWPKAPGFVAPFLAGFLGCFVLARSLPTGLVLVGLALAYGGYRTAMFIRRKAAAAAAIAEANEWFDSLVTVEVTPRPAVAAGKDYVSQKAIGFGAVILAAATYALVASPHQSNSQEDAPAQASSMAMSIPAAGTSATRADVSRSGGDLSWLVGKNPSDVVNDRRFRAAFSGLSRIDWERAAERLAVTNSSGIERKDGYLFGQGCKAHSCSSDQAAFAINEATGKGDLVLSETLSSSSNAVVRTYQWRELPLSETPLFAWARETGVNLAPQVAASTRPTVRTSFDCTKARSDAEHIICSDPELAADDVKLAAIYAKAKAVAKDQAAFKARTRAQWNIREQQCHDRQCLARWYADQNAALTEIANTGDVAGL</sequence>
<dbReference type="Proteomes" id="UP000177515">
    <property type="component" value="Chromosome 2"/>
</dbReference>
<organism evidence="3 4">
    <name type="scientific">Cupriavidus malaysiensis</name>
    <dbReference type="NCBI Taxonomy" id="367825"/>
    <lineage>
        <taxon>Bacteria</taxon>
        <taxon>Pseudomonadati</taxon>
        <taxon>Pseudomonadota</taxon>
        <taxon>Betaproteobacteria</taxon>
        <taxon>Burkholderiales</taxon>
        <taxon>Burkholderiaceae</taxon>
        <taxon>Cupriavidus</taxon>
    </lineage>
</organism>
<dbReference type="EMBL" id="CP017755">
    <property type="protein sequence ID" value="AOZ08893.1"/>
    <property type="molecule type" value="Genomic_DNA"/>
</dbReference>